<gene>
    <name evidence="9" type="ORF">FHR32_004080</name>
</gene>
<comment type="caution">
    <text evidence="9">The sequence shown here is derived from an EMBL/GenBank/DDBJ whole genome shotgun (WGS) entry which is preliminary data.</text>
</comment>
<dbReference type="InterPro" id="IPR028082">
    <property type="entry name" value="Peripla_BP_I"/>
</dbReference>
<dbReference type="InterPro" id="IPR036881">
    <property type="entry name" value="Glyco_hydro_3_C_sf"/>
</dbReference>
<dbReference type="Pfam" id="PF00356">
    <property type="entry name" value="LacI"/>
    <property type="match status" value="1"/>
</dbReference>
<dbReference type="InterPro" id="IPR036962">
    <property type="entry name" value="Glyco_hydro_3_N_sf"/>
</dbReference>
<evidence type="ECO:0000256" key="6">
    <source>
        <dbReference type="ARBA" id="ARBA00023163"/>
    </source>
</evidence>
<dbReference type="InterPro" id="IPR002772">
    <property type="entry name" value="Glyco_hydro_3_C"/>
</dbReference>
<evidence type="ECO:0000256" key="5">
    <source>
        <dbReference type="ARBA" id="ARBA00023125"/>
    </source>
</evidence>
<dbReference type="Pfam" id="PF00933">
    <property type="entry name" value="Glyco_hydro_3"/>
    <property type="match status" value="1"/>
</dbReference>
<dbReference type="SMART" id="SM00354">
    <property type="entry name" value="HTH_LACI"/>
    <property type="match status" value="1"/>
</dbReference>
<dbReference type="Gene3D" id="3.20.20.300">
    <property type="entry name" value="Glycoside hydrolase, family 3, N-terminal domain"/>
    <property type="match status" value="1"/>
</dbReference>
<evidence type="ECO:0000313" key="10">
    <source>
        <dbReference type="Proteomes" id="UP000534286"/>
    </source>
</evidence>
<dbReference type="Pfam" id="PF13377">
    <property type="entry name" value="Peripla_BP_3"/>
    <property type="match status" value="1"/>
</dbReference>
<dbReference type="PANTHER" id="PTHR42721">
    <property type="entry name" value="SUGAR HYDROLASE-RELATED"/>
    <property type="match status" value="1"/>
</dbReference>
<evidence type="ECO:0000256" key="3">
    <source>
        <dbReference type="ARBA" id="ARBA00022801"/>
    </source>
</evidence>
<feature type="domain" description="HTH lacI-type" evidence="8">
    <location>
        <begin position="934"/>
        <end position="988"/>
    </location>
</feature>
<dbReference type="Proteomes" id="UP000534286">
    <property type="component" value="Unassembled WGS sequence"/>
</dbReference>
<keyword evidence="3 9" id="KW-0378">Hydrolase</keyword>
<dbReference type="InterPro" id="IPR010982">
    <property type="entry name" value="Lambda_DNA-bd_dom_sf"/>
</dbReference>
<feature type="compositionally biased region" description="Basic residues" evidence="7">
    <location>
        <begin position="877"/>
        <end position="896"/>
    </location>
</feature>
<dbReference type="GO" id="GO:0003677">
    <property type="term" value="F:DNA binding"/>
    <property type="evidence" value="ECO:0007669"/>
    <property type="project" value="UniProtKB-KW"/>
</dbReference>
<dbReference type="InterPro" id="IPR017853">
    <property type="entry name" value="GH"/>
</dbReference>
<keyword evidence="2" id="KW-0732">Signal</keyword>
<dbReference type="InterPro" id="IPR026891">
    <property type="entry name" value="Fn3-like"/>
</dbReference>
<evidence type="ECO:0000256" key="2">
    <source>
        <dbReference type="ARBA" id="ARBA00022729"/>
    </source>
</evidence>
<evidence type="ECO:0000313" key="9">
    <source>
        <dbReference type="EMBL" id="MBB4939775.1"/>
    </source>
</evidence>
<dbReference type="Gene3D" id="2.60.120.380">
    <property type="match status" value="1"/>
</dbReference>
<reference evidence="9 10" key="1">
    <citation type="submission" date="2020-08" db="EMBL/GenBank/DDBJ databases">
        <title>Sequencing the genomes of 1000 actinobacteria strains.</title>
        <authorList>
            <person name="Klenk H.-P."/>
        </authorList>
    </citation>
    <scope>NUCLEOTIDE SEQUENCE [LARGE SCALE GENOMIC DNA]</scope>
    <source>
        <strain evidence="9 10">DSM 43023</strain>
    </source>
</reference>
<feature type="compositionally biased region" description="Basic residues" evidence="7">
    <location>
        <begin position="810"/>
        <end position="837"/>
    </location>
</feature>
<dbReference type="Pfam" id="PF01915">
    <property type="entry name" value="Glyco_hydro_3_C"/>
    <property type="match status" value="1"/>
</dbReference>
<protein>
    <submittedName>
        <fullName evidence="9">Beta-glucosidase-like glycosyl hydrolase/DNA-binding LacI/PurR family transcriptional regulator</fullName>
    </submittedName>
</protein>
<dbReference type="SMART" id="SM01217">
    <property type="entry name" value="Fn3_like"/>
    <property type="match status" value="1"/>
</dbReference>
<dbReference type="InterPro" id="IPR044993">
    <property type="entry name" value="BXL"/>
</dbReference>
<accession>A0A7W7RX42</accession>
<dbReference type="PANTHER" id="PTHR42721:SF3">
    <property type="entry name" value="BETA-D-XYLOSIDASE 5-RELATED"/>
    <property type="match status" value="1"/>
</dbReference>
<dbReference type="PRINTS" id="PR00133">
    <property type="entry name" value="GLHYDRLASE3"/>
</dbReference>
<dbReference type="SUPFAM" id="SSF52279">
    <property type="entry name" value="Beta-D-glucan exohydrolase, C-terminal domain"/>
    <property type="match status" value="1"/>
</dbReference>
<dbReference type="GO" id="GO:0006355">
    <property type="term" value="P:regulation of DNA-templated transcription"/>
    <property type="evidence" value="ECO:0007669"/>
    <property type="project" value="InterPro"/>
</dbReference>
<comment type="similarity">
    <text evidence="1">Belongs to the glycosyl hydrolase 3 family.</text>
</comment>
<dbReference type="Gene3D" id="1.10.260.40">
    <property type="entry name" value="lambda repressor-like DNA-binding domains"/>
    <property type="match status" value="1"/>
</dbReference>
<feature type="compositionally biased region" description="Basic and acidic residues" evidence="7">
    <location>
        <begin position="768"/>
        <end position="779"/>
    </location>
</feature>
<name>A0A7W7RX42_9ACTN</name>
<keyword evidence="4" id="KW-0805">Transcription regulation</keyword>
<dbReference type="InterPro" id="IPR046335">
    <property type="entry name" value="LacI/GalR-like_sensor"/>
</dbReference>
<evidence type="ECO:0000256" key="7">
    <source>
        <dbReference type="SAM" id="MobiDB-lite"/>
    </source>
</evidence>
<dbReference type="InterPro" id="IPR001764">
    <property type="entry name" value="Glyco_hydro_3_N"/>
</dbReference>
<keyword evidence="5 9" id="KW-0238">DNA-binding</keyword>
<dbReference type="Pfam" id="PF14310">
    <property type="entry name" value="Fn3-like"/>
    <property type="match status" value="1"/>
</dbReference>
<feature type="compositionally biased region" description="Basic residues" evidence="7">
    <location>
        <begin position="852"/>
        <end position="864"/>
    </location>
</feature>
<dbReference type="InterPro" id="IPR008999">
    <property type="entry name" value="Actin-crosslinking"/>
</dbReference>
<dbReference type="GO" id="GO:0009044">
    <property type="term" value="F:xylan 1,4-beta-xylosidase activity"/>
    <property type="evidence" value="ECO:0007669"/>
    <property type="project" value="InterPro"/>
</dbReference>
<evidence type="ECO:0000259" key="8">
    <source>
        <dbReference type="PROSITE" id="PS50932"/>
    </source>
</evidence>
<dbReference type="SUPFAM" id="SSF47413">
    <property type="entry name" value="lambda repressor-like DNA-binding domains"/>
    <property type="match status" value="1"/>
</dbReference>
<dbReference type="GO" id="GO:0046556">
    <property type="term" value="F:alpha-L-arabinofuranosidase activity"/>
    <property type="evidence" value="ECO:0007669"/>
    <property type="project" value="TreeGrafter"/>
</dbReference>
<dbReference type="AlphaFoldDB" id="A0A7W7RX42"/>
<dbReference type="SUPFAM" id="SSF53822">
    <property type="entry name" value="Periplasmic binding protein-like I"/>
    <property type="match status" value="1"/>
</dbReference>
<dbReference type="SUPFAM" id="SSF51445">
    <property type="entry name" value="(Trans)glycosidases"/>
    <property type="match status" value="1"/>
</dbReference>
<dbReference type="EMBL" id="JACHJU010000001">
    <property type="protein sequence ID" value="MBB4939775.1"/>
    <property type="molecule type" value="Genomic_DNA"/>
</dbReference>
<dbReference type="SUPFAM" id="SSF50405">
    <property type="entry name" value="Actin-crosslinking proteins"/>
    <property type="match status" value="1"/>
</dbReference>
<dbReference type="CDD" id="cd01392">
    <property type="entry name" value="HTH_LacI"/>
    <property type="match status" value="1"/>
</dbReference>
<dbReference type="Gene3D" id="3.40.50.1700">
    <property type="entry name" value="Glycoside hydrolase family 3 C-terminal domain"/>
    <property type="match status" value="1"/>
</dbReference>
<dbReference type="InterPro" id="IPR000843">
    <property type="entry name" value="HTH_LacI"/>
</dbReference>
<dbReference type="GO" id="GO:0045493">
    <property type="term" value="P:xylan catabolic process"/>
    <property type="evidence" value="ECO:0007669"/>
    <property type="project" value="InterPro"/>
</dbReference>
<evidence type="ECO:0000256" key="4">
    <source>
        <dbReference type="ARBA" id="ARBA00023015"/>
    </source>
</evidence>
<proteinExistence type="inferred from homology"/>
<dbReference type="GO" id="GO:0031222">
    <property type="term" value="P:arabinan catabolic process"/>
    <property type="evidence" value="ECO:0007669"/>
    <property type="project" value="TreeGrafter"/>
</dbReference>
<organism evidence="9 10">
    <name type="scientific">Streptosporangium album</name>
    <dbReference type="NCBI Taxonomy" id="47479"/>
    <lineage>
        <taxon>Bacteria</taxon>
        <taxon>Bacillati</taxon>
        <taxon>Actinomycetota</taxon>
        <taxon>Actinomycetes</taxon>
        <taxon>Streptosporangiales</taxon>
        <taxon>Streptosporangiaceae</taxon>
        <taxon>Streptosporangium</taxon>
    </lineage>
</organism>
<dbReference type="Gene3D" id="2.60.40.10">
    <property type="entry name" value="Immunoglobulins"/>
    <property type="match status" value="1"/>
</dbReference>
<dbReference type="InterPro" id="IPR013783">
    <property type="entry name" value="Ig-like_fold"/>
</dbReference>
<dbReference type="PROSITE" id="PS50932">
    <property type="entry name" value="HTH_LACI_2"/>
    <property type="match status" value="1"/>
</dbReference>
<sequence>MNQPFRDPTLPLAQRIADLRDRLSLEEKLGLLHQYHAPVGRLGLGAFRTGTEALHGLAWLGPATVFPQAVGLASSWDPELVRRVGEATGDEVLAFHHKDPAGAGRNVWAPVVNPLRDPRWGRNEEGYSEDPWLTGVMATAYASGLRGSDPTVLKTAPTLKHFLGYNNETDRCVTSSNLPPRVLHEYELPAYRPALEHGAAVAVMPSYNLVNGRPAHLSPLINEVLRGWASDDVLVVSDAYAPANLAGLQAYHDDLPEAYAHAIRAGLDSFTQDDDRTEATLGHIRRALERGLLTEADVDVAVGHALSIRFRLGEFDPGTPYDHITEEVVNCPEHQTLAREAARRSIVLLSNDGILPLASVGRIAVIGQLGDTLMEDWYSGTLPYAVTARAGLAERCETVFCEAVDRVTLAVEGGSVVAGPDGGPLTVDASGAASAAGLFDLFDWGGGSYALRAVATGRYLSVDDGGVLINDQPGPNGWEVRQTFRTETRPRGALALRHISTGCYVTLDGGVFRLADDADAATWLTMEQVVDGAAAAAALAATADVAVVVVGDHPLVNGRETEDRLSLALPAAQQAVVRAVRAANPRTVMVISSGHPVTWDGEDPPAVLWSSHGGQEYGHALAEVLFGDADPEGRLTQTWYRSACDLPDLLDYDIIASDATYQYYRGTPLHPFGHGLSYTTFGYAGLTVSVADGLVTASATITNTGPRAGVEVVQIYTHQRRSRVKQPLRRLRGFAKVRLAPGESETVTWSMDVRDLAFWDVTRNRPVVEDAPPQDHDWPLRPGHPPVRPLPRRRRAHPAPCRARGPDLRRRPRRVRRGGLRGRGQGLRRRRTVHRRGRVDPVPLGRPGGRGRGLRGPRDRRGRRSDHPAAGRPPLRPGRRRPDRVRGRPLRPRRGPRGACGGRRSPRSLCGVRERGNHPGVPRLRGDPVRGRAVTIAEVARHAGVAVSTVSYVLSGKRAISADTRRRVLDSVRVLGYHPNAGARALASKRANVIALVLPLRAGMHVPVLMQFATSVVTAARQYDHDVLLLTADEGADGLHRAAASALVDGLVLMDVELDDSRVPLLRELAEPSVLIGFPADTAGLTCVDLDFGRAGALCVEHLAERGHREIALLGAPAVVYGRGTGFARRTREGFTRAVAEHGLTGVALPCEDTFDQVSAALGELLETRPGLSGLVVHNEAAVNHVLGALRQYGRRVPGEVAVVAICPDDIAERSSPALTSVLIPAEEVARQAVRLLMDKLAGRAVPDGTLLEPRLTARGST</sequence>
<keyword evidence="6" id="KW-0804">Transcription</keyword>
<dbReference type="Gene3D" id="3.40.50.2300">
    <property type="match status" value="2"/>
</dbReference>
<feature type="region of interest" description="Disordered" evidence="7">
    <location>
        <begin position="768"/>
        <end position="926"/>
    </location>
</feature>
<keyword evidence="10" id="KW-1185">Reference proteome</keyword>
<dbReference type="CDD" id="cd23343">
    <property type="entry name" value="beta-trefoil_FSCN_BglX-like"/>
    <property type="match status" value="1"/>
</dbReference>
<evidence type="ECO:0000256" key="1">
    <source>
        <dbReference type="ARBA" id="ARBA00005336"/>
    </source>
</evidence>